<comment type="cofactor">
    <cofactor evidence="12">
        <name>Fe cation</name>
        <dbReference type="ChEBI" id="CHEBI:24875"/>
    </cofactor>
    <text evidence="12">Binds 2 iron ions per subunit.</text>
</comment>
<keyword evidence="4 12" id="KW-0679">Respiratory chain</keyword>
<keyword evidence="7 12" id="KW-0249">Electron transport</keyword>
<dbReference type="EMBL" id="SBIQ01000070">
    <property type="protein sequence ID" value="KAF7683592.1"/>
    <property type="molecule type" value="Genomic_DNA"/>
</dbReference>
<dbReference type="Pfam" id="PF01786">
    <property type="entry name" value="AOX"/>
    <property type="match status" value="1"/>
</dbReference>
<keyword evidence="8 13" id="KW-1133">Transmembrane helix</keyword>
<organism evidence="14 15">
    <name type="scientific">Astathelohania contejeani</name>
    <dbReference type="NCBI Taxonomy" id="164912"/>
    <lineage>
        <taxon>Eukaryota</taxon>
        <taxon>Fungi</taxon>
        <taxon>Fungi incertae sedis</taxon>
        <taxon>Microsporidia</taxon>
        <taxon>Astathelohaniidae</taxon>
        <taxon>Astathelohania</taxon>
    </lineage>
</organism>
<proteinExistence type="inferred from homology"/>
<evidence type="ECO:0000256" key="3">
    <source>
        <dbReference type="ARBA" id="ARBA00022448"/>
    </source>
</evidence>
<keyword evidence="15" id="KW-1185">Reference proteome</keyword>
<keyword evidence="5 12" id="KW-0812">Transmembrane</keyword>
<keyword evidence="9 12" id="KW-0560">Oxidoreductase</keyword>
<evidence type="ECO:0000256" key="8">
    <source>
        <dbReference type="ARBA" id="ARBA00022989"/>
    </source>
</evidence>
<keyword evidence="3" id="KW-0813">Transport</keyword>
<evidence type="ECO:0000256" key="9">
    <source>
        <dbReference type="ARBA" id="ARBA00023002"/>
    </source>
</evidence>
<keyword evidence="10 12" id="KW-0408">Iron</keyword>
<dbReference type="EC" id="1.-.-.-" evidence="12"/>
<evidence type="ECO:0000256" key="1">
    <source>
        <dbReference type="ARBA" id="ARBA00004370"/>
    </source>
</evidence>
<comment type="subcellular location">
    <subcellularLocation>
        <location evidence="1">Membrane</location>
    </subcellularLocation>
</comment>
<comment type="caution">
    <text evidence="14">The sequence shown here is derived from an EMBL/GenBank/DDBJ whole genome shotgun (WGS) entry which is preliminary data.</text>
</comment>
<dbReference type="Gene3D" id="1.20.1260.140">
    <property type="entry name" value="Alternative oxidase"/>
    <property type="match status" value="1"/>
</dbReference>
<dbReference type="PANTHER" id="PTHR31803">
    <property type="entry name" value="ALTERNATIVE OXIDASE"/>
    <property type="match status" value="1"/>
</dbReference>
<evidence type="ECO:0000256" key="13">
    <source>
        <dbReference type="SAM" id="Phobius"/>
    </source>
</evidence>
<comment type="similarity">
    <text evidence="2 12">Belongs to the alternative oxidase family.</text>
</comment>
<keyword evidence="6 12" id="KW-0479">Metal-binding</keyword>
<dbReference type="InterPro" id="IPR038659">
    <property type="entry name" value="AOX_sf"/>
</dbReference>
<name>A0ABQ7HZL5_9MICR</name>
<evidence type="ECO:0000313" key="15">
    <source>
        <dbReference type="Proteomes" id="UP001516464"/>
    </source>
</evidence>
<evidence type="ECO:0000256" key="4">
    <source>
        <dbReference type="ARBA" id="ARBA00022660"/>
    </source>
</evidence>
<gene>
    <name evidence="14" type="primary">AOX</name>
    <name evidence="14" type="ORF">TCON_1200</name>
</gene>
<reference evidence="14 15" key="1">
    <citation type="submission" date="2019-01" db="EMBL/GenBank/DDBJ databases">
        <title>Genomes sequencing and comparative genomics of infectious freshwater microsporidia, Cucumispora dikerogammari and Thelohania contejeani.</title>
        <authorList>
            <person name="Cormier A."/>
            <person name="Giraud I."/>
            <person name="Wattier R."/>
            <person name="Teixeira M."/>
            <person name="Grandjean F."/>
            <person name="Rigaud T."/>
            <person name="Cordaux R."/>
        </authorList>
    </citation>
    <scope>NUCLEOTIDE SEQUENCE [LARGE SCALE GENOMIC DNA]</scope>
    <source>
        <strain evidence="14">T1</strain>
        <tissue evidence="14">Spores</tissue>
    </source>
</reference>
<evidence type="ECO:0000256" key="5">
    <source>
        <dbReference type="ARBA" id="ARBA00022692"/>
    </source>
</evidence>
<feature type="transmembrane region" description="Helical" evidence="13">
    <location>
        <begin position="102"/>
        <end position="123"/>
    </location>
</feature>
<dbReference type="InterPro" id="IPR002680">
    <property type="entry name" value="AOX"/>
</dbReference>
<evidence type="ECO:0000256" key="12">
    <source>
        <dbReference type="RuleBase" id="RU003779"/>
    </source>
</evidence>
<evidence type="ECO:0000313" key="14">
    <source>
        <dbReference type="EMBL" id="KAF7683592.1"/>
    </source>
</evidence>
<protein>
    <recommendedName>
        <fullName evidence="12">Alternative oxidase</fullName>
        <ecNumber evidence="12">1.-.-.-</ecNumber>
    </recommendedName>
</protein>
<keyword evidence="11 12" id="KW-0472">Membrane</keyword>
<evidence type="ECO:0000256" key="6">
    <source>
        <dbReference type="ARBA" id="ARBA00022723"/>
    </source>
</evidence>
<sequence>MKYPQLYTSKPIITSGYSQPAFLKTSNLSIPKNHLQSVGISHIKRFFPQKEKLTLEKLAKIDYRNGYHFKPQTTGDAISHRLVKFLRSFADFYFQKDYLRRVIVLETVAAIPGLVGGMFRHLYSLRNMVDNGETIKALLEEAENERQHLLTFIEIGKPSFLDRVMIRFGQYVFFNWYMLFYMLFPRVAHRFVGYLEEEAIHSYNGFEEEILNGNIENVPAPQIAIDYWKLPSNSRLIDVVRAVRLDEAHHRDTNHRFANNKPFTLEK</sequence>
<evidence type="ECO:0000256" key="11">
    <source>
        <dbReference type="ARBA" id="ARBA00023136"/>
    </source>
</evidence>
<evidence type="ECO:0000256" key="7">
    <source>
        <dbReference type="ARBA" id="ARBA00022982"/>
    </source>
</evidence>
<dbReference type="Proteomes" id="UP001516464">
    <property type="component" value="Unassembled WGS sequence"/>
</dbReference>
<dbReference type="PANTHER" id="PTHR31803:SF3">
    <property type="entry name" value="ALTERNATIVE OXIDASE"/>
    <property type="match status" value="1"/>
</dbReference>
<feature type="transmembrane region" description="Helical" evidence="13">
    <location>
        <begin position="164"/>
        <end position="184"/>
    </location>
</feature>
<evidence type="ECO:0000256" key="2">
    <source>
        <dbReference type="ARBA" id="ARBA00008388"/>
    </source>
</evidence>
<evidence type="ECO:0000256" key="10">
    <source>
        <dbReference type="ARBA" id="ARBA00023004"/>
    </source>
</evidence>
<accession>A0ABQ7HZL5</accession>